<accession>A0A0R1SFE6</accession>
<keyword evidence="3" id="KW-1185">Reference proteome</keyword>
<dbReference type="Gene3D" id="3.30.1380.20">
    <property type="entry name" value="Trafficking protein particle complex subunit 3"/>
    <property type="match status" value="1"/>
</dbReference>
<dbReference type="STRING" id="1423815.FC27_GL001077"/>
<dbReference type="RefSeq" id="WP_010624794.1">
    <property type="nucleotide sequence ID" value="NZ_AZFA01000020.1"/>
</dbReference>
<proteinExistence type="predicted"/>
<evidence type="ECO:0000313" key="2">
    <source>
        <dbReference type="EMBL" id="KRL66148.1"/>
    </source>
</evidence>
<dbReference type="PATRIC" id="fig|1423815.3.peg.1098"/>
<dbReference type="SUPFAM" id="SSF111126">
    <property type="entry name" value="Ligand-binding domain in the NO signalling and Golgi transport"/>
    <property type="match status" value="1"/>
</dbReference>
<evidence type="ECO:0000256" key="1">
    <source>
        <dbReference type="SAM" id="MobiDB-lite"/>
    </source>
</evidence>
<dbReference type="InterPro" id="IPR019642">
    <property type="entry name" value="DUF2507"/>
</dbReference>
<feature type="region of interest" description="Disordered" evidence="1">
    <location>
        <begin position="1"/>
        <end position="25"/>
    </location>
</feature>
<sequence length="160" mass="18120">MAKQNNENENEQINDEIDSAETSETQNDLTEKYFAVSVLRDFVLPDLLDKDTPELLYWAGKDLSRRLAIQDMNNLPGVFQNAGFGQLAITNQSKTSYKYQLSGPEVIQRFNLNNDKPEFSLEAGFISETAQNTIGAYCMGNFSLDLKNKTVNILIQIERN</sequence>
<dbReference type="EMBL" id="AZFA01000020">
    <property type="protein sequence ID" value="KRL66148.1"/>
    <property type="molecule type" value="Genomic_DNA"/>
</dbReference>
<name>A0A0R1SFE6_9LACO</name>
<comment type="caution">
    <text evidence="2">The sequence shown here is derived from an EMBL/GenBank/DDBJ whole genome shotgun (WGS) entry which is preliminary data.</text>
</comment>
<dbReference type="OrthoDB" id="2965348at2"/>
<reference evidence="2 3" key="1">
    <citation type="journal article" date="2015" name="Genome Announc.">
        <title>Expanding the biotechnology potential of lactobacilli through comparative genomics of 213 strains and associated genera.</title>
        <authorList>
            <person name="Sun Z."/>
            <person name="Harris H.M."/>
            <person name="McCann A."/>
            <person name="Guo C."/>
            <person name="Argimon S."/>
            <person name="Zhang W."/>
            <person name="Yang X."/>
            <person name="Jeffery I.B."/>
            <person name="Cooney J.C."/>
            <person name="Kagawa T.F."/>
            <person name="Liu W."/>
            <person name="Song Y."/>
            <person name="Salvetti E."/>
            <person name="Wrobel A."/>
            <person name="Rasinkangas P."/>
            <person name="Parkhill J."/>
            <person name="Rea M.C."/>
            <person name="O'Sullivan O."/>
            <person name="Ritari J."/>
            <person name="Douillard F.P."/>
            <person name="Paul Ross R."/>
            <person name="Yang R."/>
            <person name="Briner A.E."/>
            <person name="Felis G.E."/>
            <person name="de Vos W.M."/>
            <person name="Barrangou R."/>
            <person name="Klaenhammer T.R."/>
            <person name="Caufield P.W."/>
            <person name="Cui Y."/>
            <person name="Zhang H."/>
            <person name="O'Toole P.W."/>
        </authorList>
    </citation>
    <scope>NUCLEOTIDE SEQUENCE [LARGE SCALE GENOMIC DNA]</scope>
    <source>
        <strain evidence="2 3">DSM 14857</strain>
    </source>
</reference>
<feature type="compositionally biased region" description="Acidic residues" evidence="1">
    <location>
        <begin position="8"/>
        <end position="21"/>
    </location>
</feature>
<dbReference type="InterPro" id="IPR024096">
    <property type="entry name" value="NO_sig/Golgi_transp_ligand-bd"/>
</dbReference>
<evidence type="ECO:0008006" key="4">
    <source>
        <dbReference type="Google" id="ProtNLM"/>
    </source>
</evidence>
<dbReference type="Proteomes" id="UP000051647">
    <property type="component" value="Unassembled WGS sequence"/>
</dbReference>
<dbReference type="eggNOG" id="COG1719">
    <property type="taxonomic scope" value="Bacteria"/>
</dbReference>
<dbReference type="Pfam" id="PF10702">
    <property type="entry name" value="DUF2507"/>
    <property type="match status" value="1"/>
</dbReference>
<organism evidence="2 3">
    <name type="scientific">Companilactobacillus versmoldensis DSM 14857 = KCTC 3814</name>
    <dbReference type="NCBI Taxonomy" id="1423815"/>
    <lineage>
        <taxon>Bacteria</taxon>
        <taxon>Bacillati</taxon>
        <taxon>Bacillota</taxon>
        <taxon>Bacilli</taxon>
        <taxon>Lactobacillales</taxon>
        <taxon>Lactobacillaceae</taxon>
        <taxon>Companilactobacillus</taxon>
    </lineage>
</organism>
<dbReference type="AlphaFoldDB" id="A0A0R1SFE6"/>
<gene>
    <name evidence="2" type="ORF">FC27_GL001077</name>
</gene>
<evidence type="ECO:0000313" key="3">
    <source>
        <dbReference type="Proteomes" id="UP000051647"/>
    </source>
</evidence>
<protein>
    <recommendedName>
        <fullName evidence="4">DUF2507 domain-containing protein</fullName>
    </recommendedName>
</protein>